<dbReference type="AlphaFoldDB" id="A0A081MYC4"/>
<dbReference type="EMBL" id="JOKG01000018">
    <property type="protein sequence ID" value="KEQ11197.1"/>
    <property type="molecule type" value="Genomic_DNA"/>
</dbReference>
<evidence type="ECO:0000313" key="3">
    <source>
        <dbReference type="Proteomes" id="UP000028006"/>
    </source>
</evidence>
<proteinExistence type="predicted"/>
<name>A0A081MYC4_9GAMM</name>
<feature type="region of interest" description="Disordered" evidence="1">
    <location>
        <begin position="1"/>
        <end position="32"/>
    </location>
</feature>
<accession>A0A081MYC4</accession>
<evidence type="ECO:0000256" key="1">
    <source>
        <dbReference type="SAM" id="MobiDB-lite"/>
    </source>
</evidence>
<reference evidence="2 3" key="1">
    <citation type="submission" date="2014-06" db="EMBL/GenBank/DDBJ databases">
        <title>Whole Genome Sequences of Three Symbiotic Endozoicomonas Bacteria.</title>
        <authorList>
            <person name="Neave M.J."/>
            <person name="Apprill A."/>
            <person name="Voolstra C.R."/>
        </authorList>
    </citation>
    <scope>NUCLEOTIDE SEQUENCE [LARGE SCALE GENOMIC DNA]</scope>
    <source>
        <strain evidence="2 3">LMG 24815</strain>
    </source>
</reference>
<protein>
    <submittedName>
        <fullName evidence="2">Uncharacterized protein</fullName>
    </submittedName>
</protein>
<sequence>MPRKTKAERQRAKAKQRKRSANIQKARTGFSYTVQPPSEEINRTAFQDLEDLEDFEPLLLDELTPELVELLDNASFDRIESVCADAARTELDNNIPQPEFIDGWDSLTLAMTNTYFAKYRPDRKTGFEEWESRERAAAMREIGLSLGSRTQLAS</sequence>
<organism evidence="2 3">
    <name type="scientific">Endozoicomonas montiporae</name>
    <dbReference type="NCBI Taxonomy" id="1027273"/>
    <lineage>
        <taxon>Bacteria</taxon>
        <taxon>Pseudomonadati</taxon>
        <taxon>Pseudomonadota</taxon>
        <taxon>Gammaproteobacteria</taxon>
        <taxon>Oceanospirillales</taxon>
        <taxon>Endozoicomonadaceae</taxon>
        <taxon>Endozoicomonas</taxon>
    </lineage>
</organism>
<dbReference type="Proteomes" id="UP000028006">
    <property type="component" value="Unassembled WGS sequence"/>
</dbReference>
<gene>
    <name evidence="2" type="ORF">GZ77_26750</name>
</gene>
<feature type="compositionally biased region" description="Basic and acidic residues" evidence="1">
    <location>
        <begin position="1"/>
        <end position="11"/>
    </location>
</feature>
<feature type="compositionally biased region" description="Polar residues" evidence="1">
    <location>
        <begin position="22"/>
        <end position="32"/>
    </location>
</feature>
<dbReference type="RefSeq" id="WP_034880351.1">
    <property type="nucleotide sequence ID" value="NZ_JOKG01000018.1"/>
</dbReference>
<comment type="caution">
    <text evidence="2">The sequence shown here is derived from an EMBL/GenBank/DDBJ whole genome shotgun (WGS) entry which is preliminary data.</text>
</comment>
<keyword evidence="3" id="KW-1185">Reference proteome</keyword>
<evidence type="ECO:0000313" key="2">
    <source>
        <dbReference type="EMBL" id="KEQ11197.1"/>
    </source>
</evidence>